<dbReference type="SUPFAM" id="SSF53850">
    <property type="entry name" value="Periplasmic binding protein-like II"/>
    <property type="match status" value="1"/>
</dbReference>
<dbReference type="Gene3D" id="3.40.190.10">
    <property type="entry name" value="Periplasmic binding protein-like II"/>
    <property type="match status" value="1"/>
</dbReference>
<dbReference type="GO" id="GO:0042597">
    <property type="term" value="C:periplasmic space"/>
    <property type="evidence" value="ECO:0007669"/>
    <property type="project" value="InterPro"/>
</dbReference>
<keyword evidence="4" id="KW-1185">Reference proteome</keyword>
<feature type="chain" id="PRO_5009302755" evidence="1">
    <location>
        <begin position="25"/>
        <end position="313"/>
    </location>
</feature>
<dbReference type="Pfam" id="PF04069">
    <property type="entry name" value="OpuAC"/>
    <property type="match status" value="1"/>
</dbReference>
<protein>
    <submittedName>
        <fullName evidence="3">Glycine betaine/proline transport system substrate-binding protein</fullName>
    </submittedName>
</protein>
<dbReference type="GO" id="GO:0033265">
    <property type="term" value="F:choline binding"/>
    <property type="evidence" value="ECO:0007669"/>
    <property type="project" value="InterPro"/>
</dbReference>
<dbReference type="Gene3D" id="3.40.190.100">
    <property type="entry name" value="Glycine betaine-binding periplasmic protein, domain 2"/>
    <property type="match status" value="1"/>
</dbReference>
<feature type="signal peptide" evidence="1">
    <location>
        <begin position="1"/>
        <end position="24"/>
    </location>
</feature>
<evidence type="ECO:0000313" key="4">
    <source>
        <dbReference type="Proteomes" id="UP000323300"/>
    </source>
</evidence>
<gene>
    <name evidence="3" type="ORF">SAMN04488498_15010</name>
</gene>
<dbReference type="GO" id="GO:0022857">
    <property type="term" value="F:transmembrane transporter activity"/>
    <property type="evidence" value="ECO:0007669"/>
    <property type="project" value="InterPro"/>
</dbReference>
<evidence type="ECO:0000259" key="2">
    <source>
        <dbReference type="Pfam" id="PF04069"/>
    </source>
</evidence>
<proteinExistence type="predicted"/>
<name>A0A1I4FKR5_9HYPH</name>
<dbReference type="AlphaFoldDB" id="A0A1I4FKR5"/>
<organism evidence="3 4">
    <name type="scientific">Neomesorhizobium albiziae</name>
    <dbReference type="NCBI Taxonomy" id="335020"/>
    <lineage>
        <taxon>Bacteria</taxon>
        <taxon>Pseudomonadati</taxon>
        <taxon>Pseudomonadota</taxon>
        <taxon>Alphaproteobacteria</taxon>
        <taxon>Hyphomicrobiales</taxon>
        <taxon>Phyllobacteriaceae</taxon>
        <taxon>Neomesorhizobium</taxon>
    </lineage>
</organism>
<accession>A0A1I4FKR5</accession>
<dbReference type="GO" id="GO:0015871">
    <property type="term" value="P:choline transport"/>
    <property type="evidence" value="ECO:0007669"/>
    <property type="project" value="InterPro"/>
</dbReference>
<dbReference type="EMBL" id="FOSL01000050">
    <property type="protein sequence ID" value="SFL18518.1"/>
    <property type="molecule type" value="Genomic_DNA"/>
</dbReference>
<dbReference type="RefSeq" id="WP_149764418.1">
    <property type="nucleotide sequence ID" value="NZ_BSPE01000045.1"/>
</dbReference>
<dbReference type="OrthoDB" id="9787902at2"/>
<reference evidence="3 4" key="1">
    <citation type="submission" date="2016-10" db="EMBL/GenBank/DDBJ databases">
        <authorList>
            <person name="Varghese N."/>
            <person name="Submissions S."/>
        </authorList>
    </citation>
    <scope>NUCLEOTIDE SEQUENCE [LARGE SCALE GENOMIC DNA]</scope>
    <source>
        <strain evidence="3 4">DSM 21822</strain>
    </source>
</reference>
<dbReference type="GO" id="GO:0043190">
    <property type="term" value="C:ATP-binding cassette (ABC) transporter complex"/>
    <property type="evidence" value="ECO:0007669"/>
    <property type="project" value="InterPro"/>
</dbReference>
<sequence length="313" mass="33081">MSRMKIFAATLGLVAFVSASTAFAADAESCKKVRLSDVGWTDIQATTGVASVLLTALGYEPEVIQLSVPVTYASLKNNDLDVFLGNWMPSMTADIKDYAAEGSVETVGENLTGAGYGLVVPTYMADAGVKTLADLAKPEIKEKLDGKVYGIEAGNDGNRIILDMIAKPDSGLAGYELVESSEAGMLTQAEQSMKDNQWIVFLGWTPHPVMGEMKISYLDGMGDSGFGAATVLTNVRKGYVAECPNVGKFITNLKFDLSMENTMMDAILKGGNANDVATEWLKKNPDAATPWLNGVTTFDGGDAAAAVKTALGS</sequence>
<keyword evidence="1" id="KW-0732">Signal</keyword>
<evidence type="ECO:0000313" key="3">
    <source>
        <dbReference type="EMBL" id="SFL18518.1"/>
    </source>
</evidence>
<dbReference type="InterPro" id="IPR007210">
    <property type="entry name" value="ABC_Gly_betaine_transp_sub-bd"/>
</dbReference>
<evidence type="ECO:0000256" key="1">
    <source>
        <dbReference type="SAM" id="SignalP"/>
    </source>
</evidence>
<dbReference type="NCBIfam" id="TIGR03414">
    <property type="entry name" value="ABC_choline_bnd"/>
    <property type="match status" value="1"/>
</dbReference>
<dbReference type="Proteomes" id="UP000323300">
    <property type="component" value="Unassembled WGS sequence"/>
</dbReference>
<feature type="domain" description="ABC-type glycine betaine transport system substrate-binding" evidence="2">
    <location>
        <begin position="31"/>
        <end position="283"/>
    </location>
</feature>
<dbReference type="InterPro" id="IPR017783">
    <property type="entry name" value="ABC_choline_sub-bd"/>
</dbReference>
<dbReference type="CDD" id="cd13640">
    <property type="entry name" value="PBP2_ChoX"/>
    <property type="match status" value="1"/>
</dbReference>